<dbReference type="InterPro" id="IPR003593">
    <property type="entry name" value="AAA+_ATPase"/>
</dbReference>
<dbReference type="PANTHER" id="PTHR43394:SF1">
    <property type="entry name" value="ATP-BINDING CASSETTE SUB-FAMILY B MEMBER 10, MITOCHONDRIAL"/>
    <property type="match status" value="1"/>
</dbReference>
<dbReference type="InterPro" id="IPR011527">
    <property type="entry name" value="ABC1_TM_dom"/>
</dbReference>
<keyword evidence="3 8" id="KW-0812">Transmembrane</keyword>
<feature type="transmembrane region" description="Helical" evidence="8">
    <location>
        <begin position="739"/>
        <end position="765"/>
    </location>
</feature>
<evidence type="ECO:0000256" key="1">
    <source>
        <dbReference type="ARBA" id="ARBA00004141"/>
    </source>
</evidence>
<dbReference type="GO" id="GO:0016020">
    <property type="term" value="C:membrane"/>
    <property type="evidence" value="ECO:0007669"/>
    <property type="project" value="UniProtKB-SubCell"/>
</dbReference>
<name>A0A914CBI6_9BILA</name>
<keyword evidence="6 8" id="KW-1133">Transmembrane helix</keyword>
<dbReference type="GO" id="GO:0005524">
    <property type="term" value="F:ATP binding"/>
    <property type="evidence" value="ECO:0007669"/>
    <property type="project" value="UniProtKB-KW"/>
</dbReference>
<dbReference type="InterPro" id="IPR039421">
    <property type="entry name" value="Type_1_exporter"/>
</dbReference>
<dbReference type="GO" id="GO:0015421">
    <property type="term" value="F:ABC-type oligopeptide transporter activity"/>
    <property type="evidence" value="ECO:0007669"/>
    <property type="project" value="TreeGrafter"/>
</dbReference>
<dbReference type="Gene3D" id="1.20.1560.10">
    <property type="entry name" value="ABC transporter type 1, transmembrane domain"/>
    <property type="match status" value="2"/>
</dbReference>
<dbReference type="Pfam" id="PF00005">
    <property type="entry name" value="ABC_tran"/>
    <property type="match status" value="2"/>
</dbReference>
<feature type="transmembrane region" description="Helical" evidence="8">
    <location>
        <begin position="701"/>
        <end position="719"/>
    </location>
</feature>
<dbReference type="AlphaFoldDB" id="A0A914CBI6"/>
<feature type="transmembrane region" description="Helical" evidence="8">
    <location>
        <begin position="213"/>
        <end position="230"/>
    </location>
</feature>
<evidence type="ECO:0000256" key="8">
    <source>
        <dbReference type="SAM" id="Phobius"/>
    </source>
</evidence>
<feature type="transmembrane region" description="Helical" evidence="8">
    <location>
        <begin position="190"/>
        <end position="207"/>
    </location>
</feature>
<dbReference type="CDD" id="cd18577">
    <property type="entry name" value="ABC_6TM_Pgp_ABCB1_D1_like"/>
    <property type="match status" value="1"/>
</dbReference>
<dbReference type="InterPro" id="IPR036640">
    <property type="entry name" value="ABC1_TM_sf"/>
</dbReference>
<evidence type="ECO:0000256" key="2">
    <source>
        <dbReference type="ARBA" id="ARBA00022448"/>
    </source>
</evidence>
<dbReference type="Gene3D" id="3.40.50.300">
    <property type="entry name" value="P-loop containing nucleotide triphosphate hydrolases"/>
    <property type="match status" value="2"/>
</dbReference>
<dbReference type="PROSITE" id="PS50929">
    <property type="entry name" value="ABC_TM1F"/>
    <property type="match status" value="2"/>
</dbReference>
<dbReference type="FunFam" id="3.40.50.300:FF:000604">
    <property type="entry name" value="ABC transporter B family member 28"/>
    <property type="match status" value="1"/>
</dbReference>
<evidence type="ECO:0000256" key="3">
    <source>
        <dbReference type="ARBA" id="ARBA00022692"/>
    </source>
</evidence>
<keyword evidence="7 8" id="KW-0472">Membrane</keyword>
<keyword evidence="2" id="KW-0813">Transport</keyword>
<feature type="transmembrane region" description="Helical" evidence="8">
    <location>
        <begin position="846"/>
        <end position="866"/>
    </location>
</feature>
<dbReference type="Proteomes" id="UP000887540">
    <property type="component" value="Unplaced"/>
</dbReference>
<dbReference type="InterPro" id="IPR027417">
    <property type="entry name" value="P-loop_NTPase"/>
</dbReference>
<protein>
    <submittedName>
        <fullName evidence="12">Uncharacterized protein</fullName>
    </submittedName>
</protein>
<keyword evidence="11" id="KW-1185">Reference proteome</keyword>
<evidence type="ECO:0000313" key="11">
    <source>
        <dbReference type="Proteomes" id="UP000887540"/>
    </source>
</evidence>
<comment type="subcellular location">
    <subcellularLocation>
        <location evidence="1">Membrane</location>
        <topology evidence="1">Multi-pass membrane protein</topology>
    </subcellularLocation>
</comment>
<proteinExistence type="predicted"/>
<feature type="domain" description="ABC transmembrane type-1" evidence="10">
    <location>
        <begin position="75"/>
        <end position="355"/>
    </location>
</feature>
<evidence type="ECO:0000259" key="9">
    <source>
        <dbReference type="PROSITE" id="PS50893"/>
    </source>
</evidence>
<evidence type="ECO:0000256" key="7">
    <source>
        <dbReference type="ARBA" id="ARBA00023136"/>
    </source>
</evidence>
<dbReference type="PANTHER" id="PTHR43394">
    <property type="entry name" value="ATP-DEPENDENT PERMEASE MDL1, MITOCHONDRIAL"/>
    <property type="match status" value="1"/>
</dbReference>
<accession>A0A914CBI6</accession>
<keyword evidence="4" id="KW-0547">Nucleotide-binding</keyword>
<organism evidence="11 12">
    <name type="scientific">Acrobeloides nanus</name>
    <dbReference type="NCBI Taxonomy" id="290746"/>
    <lineage>
        <taxon>Eukaryota</taxon>
        <taxon>Metazoa</taxon>
        <taxon>Ecdysozoa</taxon>
        <taxon>Nematoda</taxon>
        <taxon>Chromadorea</taxon>
        <taxon>Rhabditida</taxon>
        <taxon>Tylenchina</taxon>
        <taxon>Cephalobomorpha</taxon>
        <taxon>Cephaloboidea</taxon>
        <taxon>Cephalobidae</taxon>
        <taxon>Acrobeloides</taxon>
    </lineage>
</organism>
<dbReference type="InterPro" id="IPR003439">
    <property type="entry name" value="ABC_transporter-like_ATP-bd"/>
</dbReference>
<sequence length="1277" mass="143246">MPIKEKETPRFQKALNFLLCRKERKIHHGSSITSQYLVRDDSVRSVKRSPRPQGVRFVNLFRYASKADYMLFICGLVLAFLNGLGPAAYAIVVGEVVNYFILVPTHSSEFHFVVIWLIVMLTIGIIMTVFSFFQFLCFKTAAARIVRNIRCAYLKSLLRQDLEFFAHRHAELRNNIENIQDTIGEKIGNLIRMVVTFIAGIAVSFYFLWELAAILSVLVPFVIIWSELTSQPTDSAGDKEAKAASEAKSMSDEALSALRTVQSFNAQKFEIDRYSDRLKNAGIHAVKKSFWSAIQTSVIQFSLYIYLFAGTIYGAWLYQEEVLMEPGNIFIVLASIAAATFPIATFRKQLSSVLSARVAAAMVYDTIDYIPEIDTGSDQGTILKDLNGEIEFSDVSFRLLEITDSFLNCVTFKIAPGETVAIIGAEQSLPGLVSDLMSRFYDVSNGQINIDGTNIRFLNISFLRSIVGSVEQDPEFFNATIESNVRIGNPAISFEEVVEICQEAGIHEFIQTLAKGYKTLIDDDSEFLTMEHRQKLALARELARRPKILVLNEATRLISQVQRLKQSFKGMTIIIATSRAQSVKEADRILLMSRGKLEEEGTYDELMAKQGQFAEIQIQQKEDLPPGIPEDLYVEQFAPPAPTALKKTLLLLNTLKKEFSHTEKFKSPYSQNEEQEVRDSKSMAYNLVDLIKYAIAYRKSYCIAFICCFLSSFGVPMYTKCNGDYFAIYETPRSEGPNYVHMAIEVAVYYLILGVVCNVSLGIYIRLFGEIGENLATTLRTSIYSVLLHQDGYFYDEHGRSQASVKELLSKDAPNCRAALDLRLGQFLTSIMMLIIAYATSVQKNIMMGALASLCFVIQPVLQYIVARLEQRIRRTVSENDQTGEVAMEAIERIKTVHQLNCQDIFIDRFEAATLRQLNTDVKVLLIQALTYASTNGLPQITTAVAYIIGYFMIHARFVKAPLIIHRITQTLLPSAANAPFIPAFLPEIAKCRVAASHVIPLMKQQDLVEKKLDEGEKPDINGEIEFKNIDFAYPQNPTEFILKDLSFKIEADQNVAIIAPIGSGKRTVFALLERFYNPTNGQLLINGHDIKSLCISYMRSKMCMVGRDSTLFSGTVKDNIIYGFDPKEINMSAIAAAAKTANAAGFISQLPQGYDTQIGTRGSRLSAGQRHRIALARALIRDPKILLIDISHKDIDEFSEIAISDAVDRIRYGRTCIIASRKLPSAEKLDQIVTFENGRISEAKEMPHVSHRRSGVPTTKSKAVLWDPPSRLIGLI</sequence>
<dbReference type="SUPFAM" id="SSF90123">
    <property type="entry name" value="ABC transporter transmembrane region"/>
    <property type="match status" value="2"/>
</dbReference>
<dbReference type="GO" id="GO:0016887">
    <property type="term" value="F:ATP hydrolysis activity"/>
    <property type="evidence" value="ECO:0007669"/>
    <property type="project" value="InterPro"/>
</dbReference>
<dbReference type="GO" id="GO:0005737">
    <property type="term" value="C:cytoplasm"/>
    <property type="evidence" value="ECO:0007669"/>
    <property type="project" value="UniProtKB-ARBA"/>
</dbReference>
<dbReference type="SUPFAM" id="SSF52540">
    <property type="entry name" value="P-loop containing nucleoside triphosphate hydrolases"/>
    <property type="match status" value="2"/>
</dbReference>
<evidence type="ECO:0000256" key="5">
    <source>
        <dbReference type="ARBA" id="ARBA00022840"/>
    </source>
</evidence>
<evidence type="ECO:0000313" key="12">
    <source>
        <dbReference type="WBParaSite" id="ACRNAN_Path_799.g3027.t1"/>
    </source>
</evidence>
<dbReference type="SMART" id="SM00382">
    <property type="entry name" value="AAA"/>
    <property type="match status" value="2"/>
</dbReference>
<evidence type="ECO:0000256" key="4">
    <source>
        <dbReference type="ARBA" id="ARBA00022741"/>
    </source>
</evidence>
<feature type="domain" description="ABC transmembrane type-1" evidence="10">
    <location>
        <begin position="703"/>
        <end position="954"/>
    </location>
</feature>
<feature type="domain" description="ABC transporter" evidence="9">
    <location>
        <begin position="390"/>
        <end position="619"/>
    </location>
</feature>
<dbReference type="Pfam" id="PF00664">
    <property type="entry name" value="ABC_membrane"/>
    <property type="match status" value="2"/>
</dbReference>
<dbReference type="PROSITE" id="PS50893">
    <property type="entry name" value="ABC_TRANSPORTER_2"/>
    <property type="match status" value="2"/>
</dbReference>
<keyword evidence="5" id="KW-0067">ATP-binding</keyword>
<dbReference type="WBParaSite" id="ACRNAN_Path_799.g3027.t1">
    <property type="protein sequence ID" value="ACRNAN_Path_799.g3027.t1"/>
    <property type="gene ID" value="ACRNAN_Path_799.g3027"/>
</dbReference>
<feature type="transmembrane region" description="Helical" evidence="8">
    <location>
        <begin position="820"/>
        <end position="840"/>
    </location>
</feature>
<feature type="transmembrane region" description="Helical" evidence="8">
    <location>
        <begin position="328"/>
        <end position="346"/>
    </location>
</feature>
<reference evidence="12" key="1">
    <citation type="submission" date="2022-11" db="UniProtKB">
        <authorList>
            <consortium name="WormBaseParasite"/>
        </authorList>
    </citation>
    <scope>IDENTIFICATION</scope>
</reference>
<feature type="transmembrane region" description="Helical" evidence="8">
    <location>
        <begin position="112"/>
        <end position="138"/>
    </location>
</feature>
<evidence type="ECO:0000256" key="6">
    <source>
        <dbReference type="ARBA" id="ARBA00022989"/>
    </source>
</evidence>
<feature type="transmembrane region" description="Helical" evidence="8">
    <location>
        <begin position="69"/>
        <end position="92"/>
    </location>
</feature>
<feature type="transmembrane region" description="Helical" evidence="8">
    <location>
        <begin position="297"/>
        <end position="316"/>
    </location>
</feature>
<evidence type="ECO:0000259" key="10">
    <source>
        <dbReference type="PROSITE" id="PS50929"/>
    </source>
</evidence>
<feature type="domain" description="ABC transporter" evidence="9">
    <location>
        <begin position="1025"/>
        <end position="1263"/>
    </location>
</feature>